<reference evidence="2" key="1">
    <citation type="submission" date="2021-08" db="EMBL/GenBank/DDBJ databases">
        <authorList>
            <person name="Misof B."/>
            <person name="Oliver O."/>
            <person name="Podsiadlowski L."/>
            <person name="Donath A."/>
            <person name="Peters R."/>
            <person name="Mayer C."/>
            <person name="Rust J."/>
            <person name="Gunkel S."/>
            <person name="Lesny P."/>
            <person name="Martin S."/>
            <person name="Oeyen J.P."/>
            <person name="Petersen M."/>
            <person name="Panagiotis P."/>
            <person name="Wilbrandt J."/>
            <person name="Tanja T."/>
        </authorList>
    </citation>
    <scope>NUCLEOTIDE SEQUENCE</scope>
    <source>
        <strain evidence="2">GBR_01_08_01A</strain>
        <tissue evidence="2">Thorax + abdomen</tissue>
    </source>
</reference>
<protein>
    <submittedName>
        <fullName evidence="2">Uncharacterized protein</fullName>
    </submittedName>
</protein>
<evidence type="ECO:0000313" key="3">
    <source>
        <dbReference type="Proteomes" id="UP001258017"/>
    </source>
</evidence>
<feature type="region of interest" description="Disordered" evidence="1">
    <location>
        <begin position="1"/>
        <end position="20"/>
    </location>
</feature>
<feature type="compositionally biased region" description="Basic and acidic residues" evidence="1">
    <location>
        <begin position="1"/>
        <end position="15"/>
    </location>
</feature>
<keyword evidence="3" id="KW-1185">Reference proteome</keyword>
<gene>
    <name evidence="2" type="ORF">KPH14_012647</name>
</gene>
<dbReference type="Proteomes" id="UP001258017">
    <property type="component" value="Unassembled WGS sequence"/>
</dbReference>
<evidence type="ECO:0000313" key="2">
    <source>
        <dbReference type="EMBL" id="KAK2578988.1"/>
    </source>
</evidence>
<name>A0AAD9VLI4_9HYME</name>
<feature type="compositionally biased region" description="Basic residues" evidence="1">
    <location>
        <begin position="101"/>
        <end position="117"/>
    </location>
</feature>
<dbReference type="EMBL" id="JAIFRP010000126">
    <property type="protein sequence ID" value="KAK2578988.1"/>
    <property type="molecule type" value="Genomic_DNA"/>
</dbReference>
<evidence type="ECO:0000256" key="1">
    <source>
        <dbReference type="SAM" id="MobiDB-lite"/>
    </source>
</evidence>
<proteinExistence type="predicted"/>
<sequence>MRRGDRRQVEQRVDEGVTQEAGSVVSFQEELPGRGETALEEVRGGDEAARLAGEGGGQRRVALRLGGVRMTQQCLLHQAAEARPFPEVAGEGGKRDFRQASGRRRGVGRRRGRRQTR</sequence>
<dbReference type="AlphaFoldDB" id="A0AAD9VLI4"/>
<organism evidence="2 3">
    <name type="scientific">Odynerus spinipes</name>
    <dbReference type="NCBI Taxonomy" id="1348599"/>
    <lineage>
        <taxon>Eukaryota</taxon>
        <taxon>Metazoa</taxon>
        <taxon>Ecdysozoa</taxon>
        <taxon>Arthropoda</taxon>
        <taxon>Hexapoda</taxon>
        <taxon>Insecta</taxon>
        <taxon>Pterygota</taxon>
        <taxon>Neoptera</taxon>
        <taxon>Endopterygota</taxon>
        <taxon>Hymenoptera</taxon>
        <taxon>Apocrita</taxon>
        <taxon>Aculeata</taxon>
        <taxon>Vespoidea</taxon>
        <taxon>Vespidae</taxon>
        <taxon>Eumeninae</taxon>
        <taxon>Odynerus</taxon>
    </lineage>
</organism>
<feature type="region of interest" description="Disordered" evidence="1">
    <location>
        <begin position="83"/>
        <end position="117"/>
    </location>
</feature>
<reference evidence="2" key="2">
    <citation type="journal article" date="2023" name="Commun. Biol.">
        <title>Intrasexual cuticular hydrocarbon dimorphism in a wasp sheds light on hydrocarbon biosynthesis genes in Hymenoptera.</title>
        <authorList>
            <person name="Moris V.C."/>
            <person name="Podsiadlowski L."/>
            <person name="Martin S."/>
            <person name="Oeyen J.P."/>
            <person name="Donath A."/>
            <person name="Petersen M."/>
            <person name="Wilbrandt J."/>
            <person name="Misof B."/>
            <person name="Liedtke D."/>
            <person name="Thamm M."/>
            <person name="Scheiner R."/>
            <person name="Schmitt T."/>
            <person name="Niehuis O."/>
        </authorList>
    </citation>
    <scope>NUCLEOTIDE SEQUENCE</scope>
    <source>
        <strain evidence="2">GBR_01_08_01A</strain>
    </source>
</reference>
<accession>A0AAD9VLI4</accession>
<comment type="caution">
    <text evidence="2">The sequence shown here is derived from an EMBL/GenBank/DDBJ whole genome shotgun (WGS) entry which is preliminary data.</text>
</comment>